<accession>A0AAD7J426</accession>
<gene>
    <name evidence="2" type="ORF">B0H16DRAFT_1721703</name>
</gene>
<feature type="region of interest" description="Disordered" evidence="1">
    <location>
        <begin position="142"/>
        <end position="166"/>
    </location>
</feature>
<feature type="compositionally biased region" description="Low complexity" evidence="1">
    <location>
        <begin position="75"/>
        <end position="95"/>
    </location>
</feature>
<dbReference type="Proteomes" id="UP001215598">
    <property type="component" value="Unassembled WGS sequence"/>
</dbReference>
<sequence length="239" mass="26657">MSLLSTTTFPSRRHSWKSLSDVVTWVHTGKRLRSASAPEPFVSSMVQPSIPSHKFRSPEKSALKRPTSAVHTCESSSSDSTPDSSPVPSHTSSPVEVDLWSACAPSLASEDQDKNIESVSTSPPHIKRSLVTRMMKIQIFAPSSPPAPRRRRASREFPNLPPPPEWDEVSLTIDPNSDDDQLQLFAPITRKVRFMVPTPPHPPPSAELPTRCWDEEPTWSEFMVCLFPTPFLAEAHWLS</sequence>
<evidence type="ECO:0000256" key="1">
    <source>
        <dbReference type="SAM" id="MobiDB-lite"/>
    </source>
</evidence>
<evidence type="ECO:0000313" key="2">
    <source>
        <dbReference type="EMBL" id="KAJ7756643.1"/>
    </source>
</evidence>
<evidence type="ECO:0000313" key="3">
    <source>
        <dbReference type="Proteomes" id="UP001215598"/>
    </source>
</evidence>
<dbReference type="AlphaFoldDB" id="A0AAD7J426"/>
<reference evidence="2" key="1">
    <citation type="submission" date="2023-03" db="EMBL/GenBank/DDBJ databases">
        <title>Massive genome expansion in bonnet fungi (Mycena s.s.) driven by repeated elements and novel gene families across ecological guilds.</title>
        <authorList>
            <consortium name="Lawrence Berkeley National Laboratory"/>
            <person name="Harder C.B."/>
            <person name="Miyauchi S."/>
            <person name="Viragh M."/>
            <person name="Kuo A."/>
            <person name="Thoen E."/>
            <person name="Andreopoulos B."/>
            <person name="Lu D."/>
            <person name="Skrede I."/>
            <person name="Drula E."/>
            <person name="Henrissat B."/>
            <person name="Morin E."/>
            <person name="Kohler A."/>
            <person name="Barry K."/>
            <person name="LaButti K."/>
            <person name="Morin E."/>
            <person name="Salamov A."/>
            <person name="Lipzen A."/>
            <person name="Mereny Z."/>
            <person name="Hegedus B."/>
            <person name="Baldrian P."/>
            <person name="Stursova M."/>
            <person name="Weitz H."/>
            <person name="Taylor A."/>
            <person name="Grigoriev I.V."/>
            <person name="Nagy L.G."/>
            <person name="Martin F."/>
            <person name="Kauserud H."/>
        </authorList>
    </citation>
    <scope>NUCLEOTIDE SEQUENCE</scope>
    <source>
        <strain evidence="2">CBHHK182m</strain>
    </source>
</reference>
<dbReference type="EMBL" id="JARKIB010000046">
    <property type="protein sequence ID" value="KAJ7756643.1"/>
    <property type="molecule type" value="Genomic_DNA"/>
</dbReference>
<organism evidence="2 3">
    <name type="scientific">Mycena metata</name>
    <dbReference type="NCBI Taxonomy" id="1033252"/>
    <lineage>
        <taxon>Eukaryota</taxon>
        <taxon>Fungi</taxon>
        <taxon>Dikarya</taxon>
        <taxon>Basidiomycota</taxon>
        <taxon>Agaricomycotina</taxon>
        <taxon>Agaricomycetes</taxon>
        <taxon>Agaricomycetidae</taxon>
        <taxon>Agaricales</taxon>
        <taxon>Marasmiineae</taxon>
        <taxon>Mycenaceae</taxon>
        <taxon>Mycena</taxon>
    </lineage>
</organism>
<name>A0AAD7J426_9AGAR</name>
<protein>
    <submittedName>
        <fullName evidence="2">Uncharacterized protein</fullName>
    </submittedName>
</protein>
<comment type="caution">
    <text evidence="2">The sequence shown here is derived from an EMBL/GenBank/DDBJ whole genome shotgun (WGS) entry which is preliminary data.</text>
</comment>
<proteinExistence type="predicted"/>
<feature type="region of interest" description="Disordered" evidence="1">
    <location>
        <begin position="43"/>
        <end position="127"/>
    </location>
</feature>
<keyword evidence="3" id="KW-1185">Reference proteome</keyword>